<dbReference type="InterPro" id="IPR054098">
    <property type="entry name" value="NGO1945-like_C"/>
</dbReference>
<evidence type="ECO:0000259" key="1">
    <source>
        <dbReference type="Pfam" id="PF09836"/>
    </source>
</evidence>
<protein>
    <submittedName>
        <fullName evidence="3">Uncharacterized protein</fullName>
    </submittedName>
</protein>
<dbReference type="AlphaFoldDB" id="A0A4R2I2Z8"/>
<keyword evidence="4" id="KW-1185">Reference proteome</keyword>
<dbReference type="Gene3D" id="3.90.930.50">
    <property type="match status" value="1"/>
</dbReference>
<sequence length="257" mass="28300">MSAAPDAGLRATQYAFAAHIRDPRHAPAPADVEARRMAIYTELFFNNVSNLLAANFPVIRRLHDDAAWIERVRAFYRDHRTHTPLFTEIAREFIRHLETRAEAGAGDPPFLVELAHYEWSELALSLDEADPGAIDCDPDGDVLAGVPVLSPVARVLAYRWPVHRIGPDFVPAEPAPQPVLLLLVRDRDDEVRFIEIDALSAMLVERLGANRDRPGAACIDDLLVELGRAGDAALASSGAAILRRLRARDVILGTIKA</sequence>
<dbReference type="Gene3D" id="1.10.150.690">
    <property type="entry name" value="DUF2063"/>
    <property type="match status" value="1"/>
</dbReference>
<comment type="caution">
    <text evidence="3">The sequence shown here is derived from an EMBL/GenBank/DDBJ whole genome shotgun (WGS) entry which is preliminary data.</text>
</comment>
<dbReference type="Pfam" id="PF09836">
    <property type="entry name" value="DUF2063"/>
    <property type="match status" value="1"/>
</dbReference>
<evidence type="ECO:0000313" key="4">
    <source>
        <dbReference type="Proteomes" id="UP000294862"/>
    </source>
</evidence>
<reference evidence="3 4" key="1">
    <citation type="journal article" date="2015" name="Stand. Genomic Sci.">
        <title>Genomic Encyclopedia of Bacterial and Archaeal Type Strains, Phase III: the genomes of soil and plant-associated and newly described type strains.</title>
        <authorList>
            <person name="Whitman W.B."/>
            <person name="Woyke T."/>
            <person name="Klenk H.P."/>
            <person name="Zhou Y."/>
            <person name="Lilburn T.G."/>
            <person name="Beck B.J."/>
            <person name="De Vos P."/>
            <person name="Vandamme P."/>
            <person name="Eisen J.A."/>
            <person name="Garrity G."/>
            <person name="Hugenholtz P."/>
            <person name="Kyrpides N.C."/>
        </authorList>
    </citation>
    <scope>NUCLEOTIDE SEQUENCE [LARGE SCALE GENOMIC DNA]</scope>
    <source>
        <strain evidence="3 4">A3</strain>
    </source>
</reference>
<feature type="domain" description="NGO1945-like C-terminal" evidence="2">
    <location>
        <begin position="150"/>
        <end position="246"/>
    </location>
</feature>
<gene>
    <name evidence="3" type="ORF">EV148_10863</name>
</gene>
<evidence type="ECO:0000259" key="2">
    <source>
        <dbReference type="Pfam" id="PF22106"/>
    </source>
</evidence>
<proteinExistence type="predicted"/>
<dbReference type="RefSeq" id="WP_131999363.1">
    <property type="nucleotide sequence ID" value="NZ_JACGXM010000014.1"/>
</dbReference>
<evidence type="ECO:0000313" key="3">
    <source>
        <dbReference type="EMBL" id="TCO38227.1"/>
    </source>
</evidence>
<dbReference type="Proteomes" id="UP000294862">
    <property type="component" value="Unassembled WGS sequence"/>
</dbReference>
<organism evidence="3 4">
    <name type="scientific">Dokdonella fugitiva</name>
    <dbReference type="NCBI Taxonomy" id="328517"/>
    <lineage>
        <taxon>Bacteria</taxon>
        <taxon>Pseudomonadati</taxon>
        <taxon>Pseudomonadota</taxon>
        <taxon>Gammaproteobacteria</taxon>
        <taxon>Lysobacterales</taxon>
        <taxon>Rhodanobacteraceae</taxon>
        <taxon>Dokdonella</taxon>
    </lineage>
</organism>
<dbReference type="Pfam" id="PF22106">
    <property type="entry name" value="NGO1945_C"/>
    <property type="match status" value="1"/>
</dbReference>
<dbReference type="InterPro" id="IPR044922">
    <property type="entry name" value="DUF2063_N_sf"/>
</dbReference>
<dbReference type="OrthoDB" id="4146344at2"/>
<dbReference type="InterPro" id="IPR018640">
    <property type="entry name" value="DUF2063"/>
</dbReference>
<name>A0A4R2I2Z8_9GAMM</name>
<dbReference type="EMBL" id="SLWQ01000008">
    <property type="protein sequence ID" value="TCO38227.1"/>
    <property type="molecule type" value="Genomic_DNA"/>
</dbReference>
<accession>A0A4R2I2Z8</accession>
<feature type="domain" description="Putative DNA-binding" evidence="1">
    <location>
        <begin position="12"/>
        <end position="97"/>
    </location>
</feature>